<feature type="compositionally biased region" description="Pro residues" evidence="1">
    <location>
        <begin position="1"/>
        <end position="11"/>
    </location>
</feature>
<dbReference type="Proteomes" id="UP000091857">
    <property type="component" value="Chromosome 3"/>
</dbReference>
<dbReference type="OrthoDB" id="1913135at2759"/>
<reference evidence="3" key="1">
    <citation type="journal article" date="2016" name="Nat. Biotechnol.">
        <title>Sequencing wild and cultivated cassava and related species reveals extensive interspecific hybridization and genetic diversity.</title>
        <authorList>
            <person name="Bredeson J.V."/>
            <person name="Lyons J.B."/>
            <person name="Prochnik S.E."/>
            <person name="Wu G.A."/>
            <person name="Ha C.M."/>
            <person name="Edsinger-Gonzales E."/>
            <person name="Grimwood J."/>
            <person name="Schmutz J."/>
            <person name="Rabbi I.Y."/>
            <person name="Egesi C."/>
            <person name="Nauluvula P."/>
            <person name="Lebot V."/>
            <person name="Ndunguru J."/>
            <person name="Mkamilo G."/>
            <person name="Bart R.S."/>
            <person name="Setter T.L."/>
            <person name="Gleadow R.M."/>
            <person name="Kulakow P."/>
            <person name="Ferguson M.E."/>
            <person name="Rounsley S."/>
            <person name="Rokhsar D.S."/>
        </authorList>
    </citation>
    <scope>NUCLEOTIDE SEQUENCE [LARGE SCALE GENOMIC DNA]</scope>
    <source>
        <strain evidence="3">cv. AM560-2</strain>
    </source>
</reference>
<dbReference type="Gramene" id="Manes.03G144600.2.v8.1">
    <property type="protein sequence ID" value="Manes.03G144600.2.v8.1.CDS"/>
    <property type="gene ID" value="Manes.03G144600.v8.1"/>
</dbReference>
<organism evidence="2 3">
    <name type="scientific">Manihot esculenta</name>
    <name type="common">Cassava</name>
    <name type="synonym">Jatropha manihot</name>
    <dbReference type="NCBI Taxonomy" id="3983"/>
    <lineage>
        <taxon>Eukaryota</taxon>
        <taxon>Viridiplantae</taxon>
        <taxon>Streptophyta</taxon>
        <taxon>Embryophyta</taxon>
        <taxon>Tracheophyta</taxon>
        <taxon>Spermatophyta</taxon>
        <taxon>Magnoliopsida</taxon>
        <taxon>eudicotyledons</taxon>
        <taxon>Gunneridae</taxon>
        <taxon>Pentapetalae</taxon>
        <taxon>rosids</taxon>
        <taxon>fabids</taxon>
        <taxon>Malpighiales</taxon>
        <taxon>Euphorbiaceae</taxon>
        <taxon>Crotonoideae</taxon>
        <taxon>Manihoteae</taxon>
        <taxon>Manihot</taxon>
    </lineage>
</organism>
<evidence type="ECO:0000313" key="3">
    <source>
        <dbReference type="Proteomes" id="UP000091857"/>
    </source>
</evidence>
<gene>
    <name evidence="2" type="ORF">MANES_03G144600v8</name>
</gene>
<dbReference type="PANTHER" id="PTHR34660:SF3">
    <property type="entry name" value="RRM DOMAIN-CONTAINING PROTEIN"/>
    <property type="match status" value="1"/>
</dbReference>
<keyword evidence="3" id="KW-1185">Reference proteome</keyword>
<accession>A0A2C9W7H0</accession>
<dbReference type="PANTHER" id="PTHR34660">
    <property type="entry name" value="MYB-LIKE PROTEIN X"/>
    <property type="match status" value="1"/>
</dbReference>
<name>A0A2C9W7H0_MANES</name>
<feature type="region of interest" description="Disordered" evidence="1">
    <location>
        <begin position="1"/>
        <end position="179"/>
    </location>
</feature>
<dbReference type="STRING" id="3983.A0A2C9W7H0"/>
<feature type="compositionally biased region" description="Basic and acidic residues" evidence="1">
    <location>
        <begin position="250"/>
        <end position="323"/>
    </location>
</feature>
<feature type="compositionally biased region" description="Polar residues" evidence="1">
    <location>
        <begin position="149"/>
        <end position="165"/>
    </location>
</feature>
<feature type="region of interest" description="Disordered" evidence="1">
    <location>
        <begin position="205"/>
        <end position="327"/>
    </location>
</feature>
<protein>
    <submittedName>
        <fullName evidence="2">Uncharacterized protein</fullName>
    </submittedName>
</protein>
<feature type="compositionally biased region" description="Basic and acidic residues" evidence="1">
    <location>
        <begin position="211"/>
        <end position="234"/>
    </location>
</feature>
<evidence type="ECO:0000313" key="2">
    <source>
        <dbReference type="EMBL" id="OAY55312.1"/>
    </source>
</evidence>
<dbReference type="AlphaFoldDB" id="A0A2C9W7H0"/>
<feature type="compositionally biased region" description="Basic and acidic residues" evidence="1">
    <location>
        <begin position="166"/>
        <end position="179"/>
    </location>
</feature>
<dbReference type="EMBL" id="CM004389">
    <property type="protein sequence ID" value="OAY55312.1"/>
    <property type="molecule type" value="Genomic_DNA"/>
</dbReference>
<evidence type="ECO:0000256" key="1">
    <source>
        <dbReference type="SAM" id="MobiDB-lite"/>
    </source>
</evidence>
<sequence length="531" mass="60015">MSRCFPFPPPGYEKARRDDVDLLKKERDREKKLKKEKKNEGKDKEKKEKDRSDGKHRDKKEKREKHRDKKEKDRDKDKDKISVSDEKRLLGKSEHNNEEKTPDEKKPPGKSEFNSGEIFIQKGKERGVDRKSLSGEKKFAGEFSGYSERVSQNSYLIEQPSSSVQEVDRRTPDEARGSRKQLIDKFISVNSRNDEGMVGLVAKATGTLADSKAKNKKGDDRKFDGQGIRDESRFSGKAIAQSFPGTVQTRIDKTPTRPPEKDIEKRIDGKDKSKQKEGDDIRGDKQKDKVKGIESQGKDKEKKKEEKVREKSEHNVKAPDKSKGNNKVDLIGIHNAKASHLPKEITVSGLNGGNPRKRKELDTNGFFNANGIKPSKMPRPDSSHPFIQNGKMLETAGTSIASVSDRQGAVNNIKVDAKERKINGVIATRALSISSTAQRPSMPTSAHADQIVKVSRKPHPDSKYLSEVLMVPKMEEWCDFDEQEWLFQGRDSRSKRPRIGSLVVDETPQVWSEALQIESADVCALPYVIPY</sequence>
<proteinExistence type="predicted"/>
<comment type="caution">
    <text evidence="2">The sequence shown here is derived from an EMBL/GenBank/DDBJ whole genome shotgun (WGS) entry which is preliminary data.</text>
</comment>
<feature type="compositionally biased region" description="Basic and acidic residues" evidence="1">
    <location>
        <begin position="70"/>
        <end position="109"/>
    </location>
</feature>
<feature type="region of interest" description="Disordered" evidence="1">
    <location>
        <begin position="345"/>
        <end position="382"/>
    </location>
</feature>
<feature type="compositionally biased region" description="Basic and acidic residues" evidence="1">
    <location>
        <begin position="13"/>
        <end position="56"/>
    </location>
</feature>
<feature type="compositionally biased region" description="Basic and acidic residues" evidence="1">
    <location>
        <begin position="122"/>
        <end position="140"/>
    </location>
</feature>
<feature type="compositionally biased region" description="Basic residues" evidence="1">
    <location>
        <begin position="57"/>
        <end position="69"/>
    </location>
</feature>